<comment type="caution">
    <text evidence="5">The sequence shown here is derived from an EMBL/GenBank/DDBJ whole genome shotgun (WGS) entry which is preliminary data.</text>
</comment>
<name>A0ABP0DLI5_9PEZI</name>
<dbReference type="Pfam" id="PF16679">
    <property type="entry name" value="CDT1_C"/>
    <property type="match status" value="1"/>
</dbReference>
<feature type="compositionally biased region" description="Low complexity" evidence="3">
    <location>
        <begin position="195"/>
        <end position="215"/>
    </location>
</feature>
<protein>
    <recommendedName>
        <fullName evidence="4">DNA replication factor Cdt1 C-terminal domain-containing protein</fullName>
    </recommendedName>
</protein>
<evidence type="ECO:0000256" key="3">
    <source>
        <dbReference type="SAM" id="MobiDB-lite"/>
    </source>
</evidence>
<feature type="compositionally biased region" description="Polar residues" evidence="3">
    <location>
        <begin position="39"/>
        <end position="62"/>
    </location>
</feature>
<feature type="compositionally biased region" description="Low complexity" evidence="3">
    <location>
        <begin position="99"/>
        <end position="110"/>
    </location>
</feature>
<feature type="domain" description="DNA replication factor Cdt1 C-terminal" evidence="4">
    <location>
        <begin position="449"/>
        <end position="556"/>
    </location>
</feature>
<organism evidence="5 6">
    <name type="scientific">Sporothrix epigloea</name>
    <dbReference type="NCBI Taxonomy" id="1892477"/>
    <lineage>
        <taxon>Eukaryota</taxon>
        <taxon>Fungi</taxon>
        <taxon>Dikarya</taxon>
        <taxon>Ascomycota</taxon>
        <taxon>Pezizomycotina</taxon>
        <taxon>Sordariomycetes</taxon>
        <taxon>Sordariomycetidae</taxon>
        <taxon>Ophiostomatales</taxon>
        <taxon>Ophiostomataceae</taxon>
        <taxon>Sporothrix</taxon>
    </lineage>
</organism>
<gene>
    <name evidence="5" type="ORF">SEPCBS119000_002811</name>
</gene>
<feature type="compositionally biased region" description="Polar residues" evidence="3">
    <location>
        <begin position="76"/>
        <end position="90"/>
    </location>
</feature>
<feature type="region of interest" description="Disordered" evidence="3">
    <location>
        <begin position="195"/>
        <end position="228"/>
    </location>
</feature>
<feature type="compositionally biased region" description="Basic and acidic residues" evidence="3">
    <location>
        <begin position="171"/>
        <end position="181"/>
    </location>
</feature>
<feature type="compositionally biased region" description="Polar residues" evidence="3">
    <location>
        <begin position="1"/>
        <end position="12"/>
    </location>
</feature>
<feature type="compositionally biased region" description="Polar residues" evidence="3">
    <location>
        <begin position="128"/>
        <end position="138"/>
    </location>
</feature>
<evidence type="ECO:0000313" key="6">
    <source>
        <dbReference type="Proteomes" id="UP001642502"/>
    </source>
</evidence>
<feature type="region of interest" description="Disordered" evidence="3">
    <location>
        <begin position="1"/>
        <end position="181"/>
    </location>
</feature>
<keyword evidence="6" id="KW-1185">Reference proteome</keyword>
<evidence type="ECO:0000256" key="1">
    <source>
        <dbReference type="ARBA" id="ARBA00008356"/>
    </source>
</evidence>
<dbReference type="Gene3D" id="1.10.10.1420">
    <property type="entry name" value="DNA replication factor Cdt1, C-terminal WH domain"/>
    <property type="match status" value="1"/>
</dbReference>
<evidence type="ECO:0000259" key="4">
    <source>
        <dbReference type="Pfam" id="PF16679"/>
    </source>
</evidence>
<dbReference type="Proteomes" id="UP001642502">
    <property type="component" value="Unassembled WGS sequence"/>
</dbReference>
<keyword evidence="2" id="KW-0131">Cell cycle</keyword>
<dbReference type="Pfam" id="PF26121">
    <property type="entry name" value="HTH_CDT1"/>
    <property type="match status" value="1"/>
</dbReference>
<dbReference type="EMBL" id="CAWUON010000032">
    <property type="protein sequence ID" value="CAK7267955.1"/>
    <property type="molecule type" value="Genomic_DNA"/>
</dbReference>
<dbReference type="InterPro" id="IPR038090">
    <property type="entry name" value="Cdt1_C_WH_dom_sf"/>
</dbReference>
<accession>A0ABP0DLI5</accession>
<evidence type="ECO:0000313" key="5">
    <source>
        <dbReference type="EMBL" id="CAK7267955.1"/>
    </source>
</evidence>
<reference evidence="5 6" key="1">
    <citation type="submission" date="2024-01" db="EMBL/GenBank/DDBJ databases">
        <authorList>
            <person name="Allen C."/>
            <person name="Tagirdzhanova G."/>
        </authorList>
    </citation>
    <scope>NUCLEOTIDE SEQUENCE [LARGE SCALE GENOMIC DNA]</scope>
    <source>
        <strain evidence="5 6">CBS 119000</strain>
    </source>
</reference>
<dbReference type="InterPro" id="IPR032054">
    <property type="entry name" value="Cdt1_C"/>
</dbReference>
<comment type="similarity">
    <text evidence="1">Belongs to the Cdt1 family.</text>
</comment>
<evidence type="ECO:0000256" key="2">
    <source>
        <dbReference type="ARBA" id="ARBA00023306"/>
    </source>
</evidence>
<feature type="compositionally biased region" description="Polar residues" evidence="3">
    <location>
        <begin position="20"/>
        <end position="29"/>
    </location>
</feature>
<proteinExistence type="inferred from homology"/>
<sequence length="583" mass="62379">MARTSRASQNAPSYAKQASRAVTQPTRSIDSFGRVSKRVPSTSQKNSIVSSTPAVGTTSLSRQAAVEHYLADKETQSLSTETTRAVQLSRPTKTPKPTPASSAASPGSTSQRKRRAAEALDADEPTLHTLSSQPQPSSKRARCTAKAKTSVAELLQRAAQKKSTVHPSADSGRHSAPSDEKTSDFLARLDCTLSSYPSSPASPSSSTGSSPRPISTAPTTPGESDNECDEVRIDVPSASAALPLELLDLLSLQRAFTKTLAVHHAHHGTHSPVDLGTFCPGVAQAWGKRRVTLEDVQRCLGVVSQSTDASIANVLFLADYSHGKICIETQPTATGPTSILVERLNTGFEASLRASWLEARAASQLNVEQFIAALPKAAVTKAASFIQSSAVRTKGQRSLEELMKGIALQKQEKEAHEARLKAPIPVAMQVDGGTDSSTPAVATPAAPMNLLDRIRFRQMQRAQLLASGDLAKPPTPEELERRAALQRACDIAEVLSMLCTAASMRQSNRVPFGMTAIVAKIKDSLRTPIAHEEAVACIRLLSKEVAPQWLQVVSMGGREIVIMMADKVPSKMEVQQRVRALIQ</sequence>